<reference evidence="2 3" key="1">
    <citation type="submission" date="2019-08" db="EMBL/GenBank/DDBJ databases">
        <title>A chromosome-level genome assembly, high-density linkage maps, and genome scans reveal the genomic architecture of hybrid incompatibilities underlying speciation via character displacement in darters (Percidae: Etheostominae).</title>
        <authorList>
            <person name="Moran R.L."/>
            <person name="Catchen J.M."/>
            <person name="Fuller R.C."/>
        </authorList>
    </citation>
    <scope>NUCLEOTIDE SEQUENCE [LARGE SCALE GENOMIC DNA]</scope>
    <source>
        <strain evidence="2">EspeVRDwgs_2016</strain>
        <tissue evidence="2">Muscle</tissue>
    </source>
</reference>
<protein>
    <submittedName>
        <fullName evidence="2">Uncharacterized protein</fullName>
    </submittedName>
</protein>
<name>A0A5J5DAR0_9PERO</name>
<dbReference type="AlphaFoldDB" id="A0A5J5DAR0"/>
<organism evidence="2 3">
    <name type="scientific">Etheostoma spectabile</name>
    <name type="common">orangethroat darter</name>
    <dbReference type="NCBI Taxonomy" id="54343"/>
    <lineage>
        <taxon>Eukaryota</taxon>
        <taxon>Metazoa</taxon>
        <taxon>Chordata</taxon>
        <taxon>Craniata</taxon>
        <taxon>Vertebrata</taxon>
        <taxon>Euteleostomi</taxon>
        <taxon>Actinopterygii</taxon>
        <taxon>Neopterygii</taxon>
        <taxon>Teleostei</taxon>
        <taxon>Neoteleostei</taxon>
        <taxon>Acanthomorphata</taxon>
        <taxon>Eupercaria</taxon>
        <taxon>Perciformes</taxon>
        <taxon>Percoidei</taxon>
        <taxon>Percidae</taxon>
        <taxon>Etheostomatinae</taxon>
        <taxon>Etheostoma</taxon>
    </lineage>
</organism>
<comment type="caution">
    <text evidence="2">The sequence shown here is derived from an EMBL/GenBank/DDBJ whole genome shotgun (WGS) entry which is preliminary data.</text>
</comment>
<proteinExistence type="predicted"/>
<evidence type="ECO:0000313" key="2">
    <source>
        <dbReference type="EMBL" id="KAA8590173.1"/>
    </source>
</evidence>
<feature type="region of interest" description="Disordered" evidence="1">
    <location>
        <begin position="45"/>
        <end position="110"/>
    </location>
</feature>
<dbReference type="Proteomes" id="UP000327493">
    <property type="component" value="Chromosome 8"/>
</dbReference>
<accession>A0A5J5DAR0</accession>
<gene>
    <name evidence="2" type="ORF">FQN60_014107</name>
</gene>
<evidence type="ECO:0000313" key="3">
    <source>
        <dbReference type="Proteomes" id="UP000327493"/>
    </source>
</evidence>
<keyword evidence="3" id="KW-1185">Reference proteome</keyword>
<feature type="compositionally biased region" description="Basic residues" evidence="1">
    <location>
        <begin position="89"/>
        <end position="99"/>
    </location>
</feature>
<sequence>MASERRDTMTATCEGKLRAVDTVDSPGTWTGRKDSGVIFTTVTGLPLNDRLERNERERPSGSGLQFPEDETGGSERASGGPKERDMKRKQVVRRWKKRQKGMEIPENTQK</sequence>
<dbReference type="EMBL" id="VOFY01000008">
    <property type="protein sequence ID" value="KAA8590173.1"/>
    <property type="molecule type" value="Genomic_DNA"/>
</dbReference>
<evidence type="ECO:0000256" key="1">
    <source>
        <dbReference type="SAM" id="MobiDB-lite"/>
    </source>
</evidence>
<feature type="compositionally biased region" description="Basic and acidic residues" evidence="1">
    <location>
        <begin position="49"/>
        <end position="59"/>
    </location>
</feature>